<organism evidence="8 9">
    <name type="scientific">Paramixta manurensis</name>
    <dbReference type="NCBI Taxonomy" id="2740817"/>
    <lineage>
        <taxon>Bacteria</taxon>
        <taxon>Pseudomonadati</taxon>
        <taxon>Pseudomonadota</taxon>
        <taxon>Gammaproteobacteria</taxon>
        <taxon>Enterobacterales</taxon>
        <taxon>Erwiniaceae</taxon>
        <taxon>Paramixta</taxon>
    </lineage>
</organism>
<evidence type="ECO:0000256" key="1">
    <source>
        <dbReference type="ARBA" id="ARBA00004651"/>
    </source>
</evidence>
<evidence type="ECO:0000256" key="4">
    <source>
        <dbReference type="ARBA" id="ARBA00022989"/>
    </source>
</evidence>
<evidence type="ECO:0000313" key="8">
    <source>
        <dbReference type="EMBL" id="QKJ88631.1"/>
    </source>
</evidence>
<gene>
    <name evidence="8" type="ORF">PMPD1_3717</name>
</gene>
<evidence type="ECO:0000256" key="5">
    <source>
        <dbReference type="ARBA" id="ARBA00023136"/>
    </source>
</evidence>
<dbReference type="PANTHER" id="PTHR35007:SF2">
    <property type="entry name" value="PILUS ASSEMBLE PROTEIN"/>
    <property type="match status" value="1"/>
</dbReference>
<protein>
    <submittedName>
        <fullName evidence="8">Type II/IV secretion system protein TadC</fullName>
    </submittedName>
</protein>
<dbReference type="GO" id="GO:0005886">
    <property type="term" value="C:plasma membrane"/>
    <property type="evidence" value="ECO:0007669"/>
    <property type="project" value="UniProtKB-SubCell"/>
</dbReference>
<evidence type="ECO:0000256" key="3">
    <source>
        <dbReference type="ARBA" id="ARBA00022692"/>
    </source>
</evidence>
<keyword evidence="9" id="KW-1185">Reference proteome</keyword>
<evidence type="ECO:0000256" key="2">
    <source>
        <dbReference type="ARBA" id="ARBA00022475"/>
    </source>
</evidence>
<dbReference type="InterPro" id="IPR018076">
    <property type="entry name" value="T2SS_GspF_dom"/>
</dbReference>
<comment type="subcellular location">
    <subcellularLocation>
        <location evidence="1">Cell membrane</location>
        <topology evidence="1">Multi-pass membrane protein</topology>
    </subcellularLocation>
</comment>
<dbReference type="RefSeq" id="WP_173635486.1">
    <property type="nucleotide sequence ID" value="NZ_CP054212.1"/>
</dbReference>
<feature type="domain" description="Type II secretion system protein GspF" evidence="7">
    <location>
        <begin position="139"/>
        <end position="266"/>
    </location>
</feature>
<feature type="transmembrane region" description="Helical" evidence="6">
    <location>
        <begin position="100"/>
        <end position="120"/>
    </location>
</feature>
<keyword evidence="2" id="KW-1003">Cell membrane</keyword>
<feature type="transmembrane region" description="Helical" evidence="6">
    <location>
        <begin position="6"/>
        <end position="22"/>
    </location>
</feature>
<accession>A0A6M8UI97</accession>
<name>A0A6M8UI97_9GAMM</name>
<keyword evidence="3 6" id="KW-0812">Transmembrane</keyword>
<keyword evidence="4 6" id="KW-1133">Transmembrane helix</keyword>
<dbReference type="KEGG" id="pmak:PMPD1_3717"/>
<feature type="transmembrane region" description="Helical" evidence="6">
    <location>
        <begin position="75"/>
        <end position="94"/>
    </location>
</feature>
<evidence type="ECO:0000256" key="6">
    <source>
        <dbReference type="SAM" id="Phobius"/>
    </source>
</evidence>
<proteinExistence type="predicted"/>
<sequence length="279" mass="31136">MNLVYLILLALGIYTIAISVLQQQKVLRQKKILEPLNHQSGKKVVATIDYHTLIIKNSRWLSLLDRLDKQLPLKLQIFCGVAGVIVLINLLGLLSLSMQGLGMLLMLGMVLVIVLPGILLKPSIKGRVKLMMDALPYLVDLVAVCVQSGMTVESALKFVSERFQHLDKNLASLMAVLVKRAEVSGMEEALSELYHSMEMTEIRMFTATLQQSVHYGTSLYEHLIELSQDIRELQLLITEEKVGSLSAKMSVPLIIFIMFPITILIVAPGILRIVKNGMF</sequence>
<dbReference type="EMBL" id="CP054212">
    <property type="protein sequence ID" value="QKJ88631.1"/>
    <property type="molecule type" value="Genomic_DNA"/>
</dbReference>
<reference evidence="8 9" key="1">
    <citation type="submission" date="2020-06" db="EMBL/GenBank/DDBJ databases">
        <title>Genome sequence of Paramixta manurensis strain PD-1.</title>
        <authorList>
            <person name="Lee C.W."/>
            <person name="Kim J."/>
        </authorList>
    </citation>
    <scope>NUCLEOTIDE SEQUENCE [LARGE SCALE GENOMIC DNA]</scope>
    <source>
        <strain evidence="8 9">PD-1</strain>
    </source>
</reference>
<dbReference type="AlphaFoldDB" id="A0A6M8UI97"/>
<evidence type="ECO:0000259" key="7">
    <source>
        <dbReference type="Pfam" id="PF00482"/>
    </source>
</evidence>
<evidence type="ECO:0000313" key="9">
    <source>
        <dbReference type="Proteomes" id="UP000505325"/>
    </source>
</evidence>
<keyword evidence="5 6" id="KW-0472">Membrane</keyword>
<dbReference type="Pfam" id="PF00482">
    <property type="entry name" value="T2SSF"/>
    <property type="match status" value="1"/>
</dbReference>
<feature type="transmembrane region" description="Helical" evidence="6">
    <location>
        <begin position="251"/>
        <end position="274"/>
    </location>
</feature>
<dbReference type="Proteomes" id="UP000505325">
    <property type="component" value="Chromosome"/>
</dbReference>
<dbReference type="PANTHER" id="PTHR35007">
    <property type="entry name" value="INTEGRAL MEMBRANE PROTEIN-RELATED"/>
    <property type="match status" value="1"/>
</dbReference>